<reference evidence="11 12" key="1">
    <citation type="submission" date="2017-03" db="EMBL/GenBank/DDBJ databases">
        <title>Genome analysis of Rhizobial strains effectives or ineffectives for nitrogen fixation isolated from bean seeds.</title>
        <authorList>
            <person name="Peralta H."/>
            <person name="Aguilar-Vera A."/>
            <person name="Mora Y."/>
            <person name="Vargas-Lagunas C."/>
            <person name="Girard L."/>
            <person name="Mora J."/>
        </authorList>
    </citation>
    <scope>NUCLEOTIDE SEQUENCE [LARGE SCALE GENOMIC DNA]</scope>
    <source>
        <strain evidence="11 12">CCGM5</strain>
    </source>
</reference>
<feature type="binding site" evidence="10">
    <location>
        <position position="14"/>
    </location>
    <ligand>
        <name>Mg(2+)</name>
        <dbReference type="ChEBI" id="CHEBI:18420"/>
    </ligand>
</feature>
<keyword evidence="7 10" id="KW-0378">Hydrolase</keyword>
<dbReference type="GO" id="GO:0006281">
    <property type="term" value="P:DNA repair"/>
    <property type="evidence" value="ECO:0007669"/>
    <property type="project" value="TreeGrafter"/>
</dbReference>
<dbReference type="Pfam" id="PF13419">
    <property type="entry name" value="HAD_2"/>
    <property type="match status" value="1"/>
</dbReference>
<name>A0A3E1BKV8_RHILT</name>
<dbReference type="CDD" id="cd07512">
    <property type="entry name" value="HAD_PGPase"/>
    <property type="match status" value="1"/>
</dbReference>
<dbReference type="InterPro" id="IPR041492">
    <property type="entry name" value="HAD_2"/>
</dbReference>
<organism evidence="11 12">
    <name type="scientific">Rhizobium leguminosarum bv. trifolii</name>
    <dbReference type="NCBI Taxonomy" id="386"/>
    <lineage>
        <taxon>Bacteria</taxon>
        <taxon>Pseudomonadati</taxon>
        <taxon>Pseudomonadota</taxon>
        <taxon>Alphaproteobacteria</taxon>
        <taxon>Hyphomicrobiales</taxon>
        <taxon>Rhizobiaceae</taxon>
        <taxon>Rhizobium/Agrobacterium group</taxon>
        <taxon>Rhizobium</taxon>
    </lineage>
</organism>
<dbReference type="AlphaFoldDB" id="A0A3E1BKV8"/>
<accession>A0A3E1BKV8</accession>
<gene>
    <name evidence="11" type="ORF">B5K10_12640</name>
</gene>
<evidence type="ECO:0000256" key="10">
    <source>
        <dbReference type="HAMAP-Rule" id="MF_00495"/>
    </source>
</evidence>
<protein>
    <recommendedName>
        <fullName evidence="5 10">Phosphoglycolate phosphatase</fullName>
        <shortName evidence="10">PGP</shortName>
        <shortName evidence="10">PGPase</shortName>
        <ecNumber evidence="5 10">3.1.3.18</ecNumber>
    </recommendedName>
</protein>
<dbReference type="InterPro" id="IPR036412">
    <property type="entry name" value="HAD-like_sf"/>
</dbReference>
<dbReference type="SFLD" id="SFLDG01129">
    <property type="entry name" value="C1.5:_HAD__Beta-PGM__Phosphata"/>
    <property type="match status" value="1"/>
</dbReference>
<dbReference type="GO" id="GO:0005975">
    <property type="term" value="P:carbohydrate metabolic process"/>
    <property type="evidence" value="ECO:0007669"/>
    <property type="project" value="InterPro"/>
</dbReference>
<evidence type="ECO:0000313" key="12">
    <source>
        <dbReference type="Proteomes" id="UP000256748"/>
    </source>
</evidence>
<dbReference type="GO" id="GO:0008967">
    <property type="term" value="F:phosphoglycolate phosphatase activity"/>
    <property type="evidence" value="ECO:0007669"/>
    <property type="project" value="UniProtKB-UniRule"/>
</dbReference>
<dbReference type="GO" id="GO:0046872">
    <property type="term" value="F:metal ion binding"/>
    <property type="evidence" value="ECO:0007669"/>
    <property type="project" value="UniProtKB-KW"/>
</dbReference>
<dbReference type="InterPro" id="IPR037512">
    <property type="entry name" value="PGPase_prok"/>
</dbReference>
<comment type="cofactor">
    <cofactor evidence="2 10">
        <name>Mg(2+)</name>
        <dbReference type="ChEBI" id="CHEBI:18420"/>
    </cofactor>
</comment>
<dbReference type="RefSeq" id="WP_116273546.1">
    <property type="nucleotide sequence ID" value="NZ_KZ859521.1"/>
</dbReference>
<dbReference type="EMBL" id="NAOO01000013">
    <property type="protein sequence ID" value="RFB94052.1"/>
    <property type="molecule type" value="Genomic_DNA"/>
</dbReference>
<evidence type="ECO:0000256" key="2">
    <source>
        <dbReference type="ARBA" id="ARBA00001946"/>
    </source>
</evidence>
<dbReference type="UniPathway" id="UPA00865">
    <property type="reaction ID" value="UER00834"/>
</dbReference>
<dbReference type="InterPro" id="IPR006439">
    <property type="entry name" value="HAD-SF_hydro_IA"/>
</dbReference>
<dbReference type="InterPro" id="IPR023214">
    <property type="entry name" value="HAD_sf"/>
</dbReference>
<evidence type="ECO:0000256" key="3">
    <source>
        <dbReference type="ARBA" id="ARBA00004818"/>
    </source>
</evidence>
<comment type="pathway">
    <text evidence="3 10">Organic acid metabolism; glycolate biosynthesis; glycolate from 2-phosphoglycolate: step 1/1.</text>
</comment>
<dbReference type="Gene3D" id="1.10.150.240">
    <property type="entry name" value="Putative phosphatase, domain 2"/>
    <property type="match status" value="1"/>
</dbReference>
<evidence type="ECO:0000256" key="1">
    <source>
        <dbReference type="ARBA" id="ARBA00000830"/>
    </source>
</evidence>
<dbReference type="HAMAP" id="MF_00495">
    <property type="entry name" value="GPH_hydrolase_bact"/>
    <property type="match status" value="1"/>
</dbReference>
<proteinExistence type="inferred from homology"/>
<evidence type="ECO:0000256" key="7">
    <source>
        <dbReference type="ARBA" id="ARBA00022801"/>
    </source>
</evidence>
<dbReference type="Proteomes" id="UP000256748">
    <property type="component" value="Unassembled WGS sequence"/>
</dbReference>
<keyword evidence="8 10" id="KW-0460">Magnesium</keyword>
<dbReference type="NCBIfam" id="TIGR01549">
    <property type="entry name" value="HAD-SF-IA-v1"/>
    <property type="match status" value="1"/>
</dbReference>
<dbReference type="InterPro" id="IPR050155">
    <property type="entry name" value="HAD-like_hydrolase_sf"/>
</dbReference>
<keyword evidence="6 10" id="KW-0479">Metal-binding</keyword>
<dbReference type="PANTHER" id="PTHR43434">
    <property type="entry name" value="PHOSPHOGLYCOLATE PHOSPHATASE"/>
    <property type="match status" value="1"/>
</dbReference>
<sequence>MTPSPVRPALIVFDLDGTLLDTHTDLVESLNHTIAALGLDPVSYDDLTHLVGHGARVMIERACRLRGHPLESDTLPPLVERFVAHYAGNMPGRTEPYPGLVAAMDRLKTAGYRLAVCTNKMESLALGLIEKLDLGSYFDAITGGDSFPVRKPDARHLTGTIDRAGGDITRTVMIGDSINDIAVARNAGVPSIAVPFGYSDVPVSNLDPDMIITHYDELTPDLVERLLREYAVKVAV</sequence>
<comment type="similarity">
    <text evidence="4 10">Belongs to the HAD-like hydrolase superfamily. CbbY/CbbZ/Gph/YieH family.</text>
</comment>
<dbReference type="GO" id="GO:0005829">
    <property type="term" value="C:cytosol"/>
    <property type="evidence" value="ECO:0007669"/>
    <property type="project" value="TreeGrafter"/>
</dbReference>
<dbReference type="SFLD" id="SFLDS00003">
    <property type="entry name" value="Haloacid_Dehalogenase"/>
    <property type="match status" value="1"/>
</dbReference>
<evidence type="ECO:0000256" key="5">
    <source>
        <dbReference type="ARBA" id="ARBA00013078"/>
    </source>
</evidence>
<dbReference type="Gene3D" id="3.40.50.1000">
    <property type="entry name" value="HAD superfamily/HAD-like"/>
    <property type="match status" value="1"/>
</dbReference>
<dbReference type="InterPro" id="IPR023198">
    <property type="entry name" value="PGP-like_dom2"/>
</dbReference>
<comment type="caution">
    <text evidence="11">The sequence shown here is derived from an EMBL/GenBank/DDBJ whole genome shotgun (WGS) entry which is preliminary data.</text>
</comment>
<evidence type="ECO:0000256" key="6">
    <source>
        <dbReference type="ARBA" id="ARBA00022723"/>
    </source>
</evidence>
<evidence type="ECO:0000256" key="8">
    <source>
        <dbReference type="ARBA" id="ARBA00022842"/>
    </source>
</evidence>
<keyword evidence="9 10" id="KW-0119">Carbohydrate metabolism</keyword>
<evidence type="ECO:0000256" key="4">
    <source>
        <dbReference type="ARBA" id="ARBA00006171"/>
    </source>
</evidence>
<dbReference type="GO" id="GO:0046295">
    <property type="term" value="P:glycolate biosynthetic process"/>
    <property type="evidence" value="ECO:0007669"/>
    <property type="project" value="UniProtKB-UniRule"/>
</dbReference>
<feature type="binding site" evidence="10">
    <location>
        <position position="176"/>
    </location>
    <ligand>
        <name>Mg(2+)</name>
        <dbReference type="ChEBI" id="CHEBI:18420"/>
    </ligand>
</feature>
<dbReference type="EC" id="3.1.3.18" evidence="5 10"/>
<dbReference type="SUPFAM" id="SSF56784">
    <property type="entry name" value="HAD-like"/>
    <property type="match status" value="1"/>
</dbReference>
<dbReference type="SFLD" id="SFLDG01135">
    <property type="entry name" value="C1.5.6:_HAD__Beta-PGM__Phospha"/>
    <property type="match status" value="1"/>
</dbReference>
<evidence type="ECO:0000256" key="9">
    <source>
        <dbReference type="ARBA" id="ARBA00023277"/>
    </source>
</evidence>
<dbReference type="PANTHER" id="PTHR43434:SF1">
    <property type="entry name" value="PHOSPHOGLYCOLATE PHOSPHATASE"/>
    <property type="match status" value="1"/>
</dbReference>
<comment type="catalytic activity">
    <reaction evidence="1 10">
        <text>2-phosphoglycolate + H2O = glycolate + phosphate</text>
        <dbReference type="Rhea" id="RHEA:14369"/>
        <dbReference type="ChEBI" id="CHEBI:15377"/>
        <dbReference type="ChEBI" id="CHEBI:29805"/>
        <dbReference type="ChEBI" id="CHEBI:43474"/>
        <dbReference type="ChEBI" id="CHEBI:58033"/>
        <dbReference type="EC" id="3.1.3.18"/>
    </reaction>
</comment>
<evidence type="ECO:0000313" key="11">
    <source>
        <dbReference type="EMBL" id="RFB94052.1"/>
    </source>
</evidence>
<comment type="function">
    <text evidence="10">Specifically catalyzes the dephosphorylation of 2-phosphoglycolate. Is involved in the dissimilation of the intracellular 2-phosphoglycolate formed during the DNA repair of 3'-phosphoglycolate ends, a major class of DNA lesions induced by oxidative stress.</text>
</comment>
<feature type="binding site" evidence="10">
    <location>
        <position position="16"/>
    </location>
    <ligand>
        <name>Mg(2+)</name>
        <dbReference type="ChEBI" id="CHEBI:18420"/>
    </ligand>
</feature>
<feature type="active site" description="Nucleophile" evidence="10">
    <location>
        <position position="14"/>
    </location>
</feature>